<feature type="domain" description="Tyr recombinase" evidence="2">
    <location>
        <begin position="171"/>
        <end position="334"/>
    </location>
</feature>
<gene>
    <name evidence="3" type="ORF">LCGC14_2858790</name>
</gene>
<dbReference type="GO" id="GO:0006310">
    <property type="term" value="P:DNA recombination"/>
    <property type="evidence" value="ECO:0007669"/>
    <property type="project" value="UniProtKB-KW"/>
</dbReference>
<dbReference type="InterPro" id="IPR002104">
    <property type="entry name" value="Integrase_catalytic"/>
</dbReference>
<dbReference type="SUPFAM" id="SSF56349">
    <property type="entry name" value="DNA breaking-rejoining enzymes"/>
    <property type="match status" value="1"/>
</dbReference>
<accession>A0A0F8YT36</accession>
<reference evidence="3" key="1">
    <citation type="journal article" date="2015" name="Nature">
        <title>Complex archaea that bridge the gap between prokaryotes and eukaryotes.</title>
        <authorList>
            <person name="Spang A."/>
            <person name="Saw J.H."/>
            <person name="Jorgensen S.L."/>
            <person name="Zaremba-Niedzwiedzka K."/>
            <person name="Martijn J."/>
            <person name="Lind A.E."/>
            <person name="van Eijk R."/>
            <person name="Schleper C."/>
            <person name="Guy L."/>
            <person name="Ettema T.J."/>
        </authorList>
    </citation>
    <scope>NUCLEOTIDE SEQUENCE</scope>
</reference>
<protein>
    <recommendedName>
        <fullName evidence="2">Tyr recombinase domain-containing protein</fullName>
    </recommendedName>
</protein>
<dbReference type="Gene3D" id="1.10.443.10">
    <property type="entry name" value="Intergrase catalytic core"/>
    <property type="match status" value="1"/>
</dbReference>
<dbReference type="AlphaFoldDB" id="A0A0F8YT36"/>
<evidence type="ECO:0000256" key="1">
    <source>
        <dbReference type="ARBA" id="ARBA00023172"/>
    </source>
</evidence>
<evidence type="ECO:0000313" key="3">
    <source>
        <dbReference type="EMBL" id="KKK76920.1"/>
    </source>
</evidence>
<organism evidence="3">
    <name type="scientific">marine sediment metagenome</name>
    <dbReference type="NCBI Taxonomy" id="412755"/>
    <lineage>
        <taxon>unclassified sequences</taxon>
        <taxon>metagenomes</taxon>
        <taxon>ecological metagenomes</taxon>
    </lineage>
</organism>
<name>A0A0F8YT36_9ZZZZ</name>
<evidence type="ECO:0000259" key="2">
    <source>
        <dbReference type="PROSITE" id="PS51898"/>
    </source>
</evidence>
<dbReference type="InterPro" id="IPR013762">
    <property type="entry name" value="Integrase-like_cat_sf"/>
</dbReference>
<keyword evidence="1" id="KW-0233">DNA recombination</keyword>
<dbReference type="InterPro" id="IPR011010">
    <property type="entry name" value="DNA_brk_join_enz"/>
</dbReference>
<proteinExistence type="predicted"/>
<dbReference type="GO" id="GO:0003677">
    <property type="term" value="F:DNA binding"/>
    <property type="evidence" value="ECO:0007669"/>
    <property type="project" value="InterPro"/>
</dbReference>
<dbReference type="GO" id="GO:0015074">
    <property type="term" value="P:DNA integration"/>
    <property type="evidence" value="ECO:0007669"/>
    <property type="project" value="InterPro"/>
</dbReference>
<dbReference type="PROSITE" id="PS51898">
    <property type="entry name" value="TYR_RECOMBINASE"/>
    <property type="match status" value="1"/>
</dbReference>
<feature type="non-terminal residue" evidence="3">
    <location>
        <position position="1"/>
    </location>
</feature>
<comment type="caution">
    <text evidence="3">The sequence shown here is derived from an EMBL/GenBank/DDBJ whole genome shotgun (WGS) entry which is preliminary data.</text>
</comment>
<sequence>RIVKGVGRIRCSAGTKSLTEYHRRDGILTKLIEAGALETLRLLKAGQLTIQDLVDADRHERVLRVADQLKLHKSLEAAVDEWLLTSAPAPESRRRYKVGWERFQRHAKLTSASPVGELARIDYKKLHRYWGASDTDWNRSRATISAFLTHYLGHVHHRFRLEVMGLYKTRREPEGRVPTLDAEGFWKFVEKADERCQAAFVTMVLLTAGPAEYLSLGREDLDPVNFTVHVRGTKNVTRDDWVAVDEKMWPWVDAGIPSPLQDRWLRIYFNRARDKAKLGDFRMYDLRHFGAQLAGDAGVSDRDLTVHLRHTNPTMSHRYSRRLISRKAAKGISDMLQQGRKTG</sequence>
<dbReference type="EMBL" id="LAZR01055194">
    <property type="protein sequence ID" value="KKK76920.1"/>
    <property type="molecule type" value="Genomic_DNA"/>
</dbReference>